<dbReference type="Proteomes" id="UP000730482">
    <property type="component" value="Unassembled WGS sequence"/>
</dbReference>
<comment type="caution">
    <text evidence="5">The sequence shown here is derived from an EMBL/GenBank/DDBJ whole genome shotgun (WGS) entry which is preliminary data.</text>
</comment>
<dbReference type="Pfam" id="PF02126">
    <property type="entry name" value="PTE"/>
    <property type="match status" value="1"/>
</dbReference>
<keyword evidence="4" id="KW-1133">Transmembrane helix</keyword>
<evidence type="ECO:0000256" key="4">
    <source>
        <dbReference type="SAM" id="Phobius"/>
    </source>
</evidence>
<dbReference type="SUPFAM" id="SSF51556">
    <property type="entry name" value="Metallo-dependent hydrolases"/>
    <property type="match status" value="1"/>
</dbReference>
<reference evidence="5 6" key="1">
    <citation type="submission" date="2020-02" db="EMBL/GenBank/DDBJ databases">
        <title>Acidophilic actinobacteria isolated from forest soil.</title>
        <authorList>
            <person name="Golinska P."/>
        </authorList>
    </citation>
    <scope>NUCLEOTIDE SEQUENCE [LARGE SCALE GENOMIC DNA]</scope>
    <source>
        <strain evidence="5 6">NL8</strain>
    </source>
</reference>
<dbReference type="PANTHER" id="PTHR10819:SF3">
    <property type="entry name" value="PHOSPHOTRIESTERASE-RELATED PROTEIN"/>
    <property type="match status" value="1"/>
</dbReference>
<evidence type="ECO:0008006" key="7">
    <source>
        <dbReference type="Google" id="ProtNLM"/>
    </source>
</evidence>
<dbReference type="PIRSF" id="PIRSF016839">
    <property type="entry name" value="PhP"/>
    <property type="match status" value="1"/>
</dbReference>
<proteinExistence type="inferred from homology"/>
<dbReference type="Gene3D" id="3.20.20.140">
    <property type="entry name" value="Metal-dependent hydrolases"/>
    <property type="match status" value="1"/>
</dbReference>
<keyword evidence="1" id="KW-0479">Metal-binding</keyword>
<sequence length="368" mass="39200">MESSQAVCRTVCGDVDAGGLGRVLTHEHLLSLLPGPGVLGGRVGDAESDAAESDPAEFDAARIAAAVAALSGLREAGFGTVVDLSPYGDAGRDAHGANAALLPRIAEASGLHVISGTATYRAEFSPEWVRRAGIDELADRFVADATTGIGESGVRAGILGEQPTSEGRVTEHEERGLRAAARAHHRTGLSINTHTTHGTMALEQIDLLQEEEVPLDRVVIGHMDNHPDLDYVRRVLDRGVTVGFDSIGKEYWDVRRPPPDDRQPDGRFDKPAIKQSDRTRAHRLATLVAEGYADQIVLSQDLTGGQMWLNLATHGRHGYGYLGGVFLTHLGALGISAAAIDRMLIANPARLLAVGHPSTKPRRTEPSL</sequence>
<evidence type="ECO:0000256" key="3">
    <source>
        <dbReference type="PROSITE-ProRule" id="PRU00679"/>
    </source>
</evidence>
<organism evidence="5 6">
    <name type="scientific">Catenulispora pinistramenti</name>
    <dbReference type="NCBI Taxonomy" id="2705254"/>
    <lineage>
        <taxon>Bacteria</taxon>
        <taxon>Bacillati</taxon>
        <taxon>Actinomycetota</taxon>
        <taxon>Actinomycetes</taxon>
        <taxon>Catenulisporales</taxon>
        <taxon>Catenulisporaceae</taxon>
        <taxon>Catenulispora</taxon>
    </lineage>
</organism>
<accession>A0ABS5L3Y3</accession>
<dbReference type="PANTHER" id="PTHR10819">
    <property type="entry name" value="PHOSPHOTRIESTERASE-RELATED"/>
    <property type="match status" value="1"/>
</dbReference>
<evidence type="ECO:0000256" key="2">
    <source>
        <dbReference type="ARBA" id="ARBA00022801"/>
    </source>
</evidence>
<keyword evidence="6" id="KW-1185">Reference proteome</keyword>
<keyword evidence="2" id="KW-0378">Hydrolase</keyword>
<protein>
    <recommendedName>
        <fullName evidence="7">Aryldialkylphosphatase</fullName>
    </recommendedName>
</protein>
<dbReference type="InterPro" id="IPR001559">
    <property type="entry name" value="Phosphotriesterase"/>
</dbReference>
<gene>
    <name evidence="5" type="ORF">KGQ19_40070</name>
</gene>
<name>A0ABS5L3Y3_9ACTN</name>
<evidence type="ECO:0000313" key="6">
    <source>
        <dbReference type="Proteomes" id="UP000730482"/>
    </source>
</evidence>
<dbReference type="PROSITE" id="PS51347">
    <property type="entry name" value="PHOSPHOTRIESTERASE_2"/>
    <property type="match status" value="1"/>
</dbReference>
<evidence type="ECO:0000256" key="1">
    <source>
        <dbReference type="ARBA" id="ARBA00022723"/>
    </source>
</evidence>
<evidence type="ECO:0000313" key="5">
    <source>
        <dbReference type="EMBL" id="MBS2553068.1"/>
    </source>
</evidence>
<keyword evidence="4" id="KW-0472">Membrane</keyword>
<comment type="similarity">
    <text evidence="3">Belongs to the metallo-dependent hydrolases superfamily. Phosphotriesterase family.</text>
</comment>
<dbReference type="InterPro" id="IPR032466">
    <property type="entry name" value="Metal_Hydrolase"/>
</dbReference>
<comment type="caution">
    <text evidence="3">Lacks conserved residue(s) required for the propagation of feature annotation.</text>
</comment>
<keyword evidence="4" id="KW-0812">Transmembrane</keyword>
<dbReference type="EMBL" id="JAAFYZ010000229">
    <property type="protein sequence ID" value="MBS2553068.1"/>
    <property type="molecule type" value="Genomic_DNA"/>
</dbReference>
<feature type="transmembrane region" description="Helical" evidence="4">
    <location>
        <begin position="319"/>
        <end position="340"/>
    </location>
</feature>
<dbReference type="RefSeq" id="WP_212019260.1">
    <property type="nucleotide sequence ID" value="NZ_JAAFYZ010000229.1"/>
</dbReference>